<evidence type="ECO:0000313" key="4">
    <source>
        <dbReference type="Proteomes" id="UP000051845"/>
    </source>
</evidence>
<dbReference type="SMART" id="SM00052">
    <property type="entry name" value="EAL"/>
    <property type="match status" value="1"/>
</dbReference>
<accession>A0A0R2B829</accession>
<protein>
    <submittedName>
        <fullName evidence="3">Diguanylate cyclase phosphodiesterase domain-containing protein</fullName>
    </submittedName>
</protein>
<gene>
    <name evidence="3" type="ORF">FC82_GL002512</name>
</gene>
<dbReference type="SUPFAM" id="SSF141868">
    <property type="entry name" value="EAL domain-like"/>
    <property type="match status" value="1"/>
</dbReference>
<sequence length="301" mass="35520">MLWQLSVRLFIIFWVIFAFFAIWVLHFFYVTRKRTNDYFDDPTLKLQYFIQEQVNYRGKVIGYECLLRQQHHDGTWTLPKQLAGMPLQRVVILLEETFRHLPVVHYSLSINLTYEQIMDPNFSLFVRWAISKIDPMDLVIEYHATQQLHRIRQKQFMHRIRDAKQYGVRIAIDNVDSELTSLHNIEWMLPTADILKCSMRAFRKEDPNVWLDLNLQFWNKLARDHHISLYLMGIENSEDEGLAEQLQIDFRQGYLFGKPVNEIETGIEANMRATDADENNQTVKNAVNAGLSSPDDPVSGR</sequence>
<feature type="domain" description="EAL" evidence="2">
    <location>
        <begin position="28"/>
        <end position="273"/>
    </location>
</feature>
<dbReference type="InterPro" id="IPR050706">
    <property type="entry name" value="Cyclic-di-GMP_PDE-like"/>
</dbReference>
<dbReference type="Proteomes" id="UP000051845">
    <property type="component" value="Unassembled WGS sequence"/>
</dbReference>
<organism evidence="3 4">
    <name type="scientific">Secundilactobacillus collinoides DSM 20515 = JCM 1123</name>
    <dbReference type="NCBI Taxonomy" id="1423733"/>
    <lineage>
        <taxon>Bacteria</taxon>
        <taxon>Bacillati</taxon>
        <taxon>Bacillota</taxon>
        <taxon>Bacilli</taxon>
        <taxon>Lactobacillales</taxon>
        <taxon>Lactobacillaceae</taxon>
        <taxon>Secundilactobacillus</taxon>
    </lineage>
</organism>
<dbReference type="PANTHER" id="PTHR33121">
    <property type="entry name" value="CYCLIC DI-GMP PHOSPHODIESTERASE PDEF"/>
    <property type="match status" value="1"/>
</dbReference>
<dbReference type="GO" id="GO:0071111">
    <property type="term" value="F:cyclic-guanylate-specific phosphodiesterase activity"/>
    <property type="evidence" value="ECO:0007669"/>
    <property type="project" value="InterPro"/>
</dbReference>
<dbReference type="PANTHER" id="PTHR33121:SF70">
    <property type="entry name" value="SIGNALING PROTEIN YKOW"/>
    <property type="match status" value="1"/>
</dbReference>
<reference evidence="3 4" key="1">
    <citation type="journal article" date="2015" name="Genome Announc.">
        <title>Expanding the biotechnology potential of lactobacilli through comparative genomics of 213 strains and associated genera.</title>
        <authorList>
            <person name="Sun Z."/>
            <person name="Harris H.M."/>
            <person name="McCann A."/>
            <person name="Guo C."/>
            <person name="Argimon S."/>
            <person name="Zhang W."/>
            <person name="Yang X."/>
            <person name="Jeffery I.B."/>
            <person name="Cooney J.C."/>
            <person name="Kagawa T.F."/>
            <person name="Liu W."/>
            <person name="Song Y."/>
            <person name="Salvetti E."/>
            <person name="Wrobel A."/>
            <person name="Rasinkangas P."/>
            <person name="Parkhill J."/>
            <person name="Rea M.C."/>
            <person name="O'Sullivan O."/>
            <person name="Ritari J."/>
            <person name="Douillard F.P."/>
            <person name="Paul Ross R."/>
            <person name="Yang R."/>
            <person name="Briner A.E."/>
            <person name="Felis G.E."/>
            <person name="de Vos W.M."/>
            <person name="Barrangou R."/>
            <person name="Klaenhammer T.R."/>
            <person name="Caufield P.W."/>
            <person name="Cui Y."/>
            <person name="Zhang H."/>
            <person name="O'Toole P.W."/>
        </authorList>
    </citation>
    <scope>NUCLEOTIDE SEQUENCE [LARGE SCALE GENOMIC DNA]</scope>
    <source>
        <strain evidence="3 4">DSM 20515</strain>
    </source>
</reference>
<dbReference type="Gene3D" id="3.20.20.450">
    <property type="entry name" value="EAL domain"/>
    <property type="match status" value="1"/>
</dbReference>
<dbReference type="RefSeq" id="WP_065101433.1">
    <property type="nucleotide sequence ID" value="NZ_AYYR01000054.1"/>
</dbReference>
<keyword evidence="1" id="KW-1133">Transmembrane helix</keyword>
<evidence type="ECO:0000256" key="1">
    <source>
        <dbReference type="SAM" id="Phobius"/>
    </source>
</evidence>
<dbReference type="InterPro" id="IPR035919">
    <property type="entry name" value="EAL_sf"/>
</dbReference>
<evidence type="ECO:0000259" key="2">
    <source>
        <dbReference type="PROSITE" id="PS50883"/>
    </source>
</evidence>
<keyword evidence="1" id="KW-0472">Membrane</keyword>
<dbReference type="PATRIC" id="fig|1423733.4.peg.2627"/>
<dbReference type="PROSITE" id="PS50883">
    <property type="entry name" value="EAL"/>
    <property type="match status" value="1"/>
</dbReference>
<keyword evidence="1" id="KW-0812">Transmembrane</keyword>
<dbReference type="AlphaFoldDB" id="A0A0R2B829"/>
<comment type="caution">
    <text evidence="3">The sequence shown here is derived from an EMBL/GenBank/DDBJ whole genome shotgun (WGS) entry which is preliminary data.</text>
</comment>
<proteinExistence type="predicted"/>
<feature type="transmembrane region" description="Helical" evidence="1">
    <location>
        <begin position="6"/>
        <end position="29"/>
    </location>
</feature>
<dbReference type="InterPro" id="IPR001633">
    <property type="entry name" value="EAL_dom"/>
</dbReference>
<dbReference type="EMBL" id="AYYR01000054">
    <property type="protein sequence ID" value="KRM75319.1"/>
    <property type="molecule type" value="Genomic_DNA"/>
</dbReference>
<evidence type="ECO:0000313" key="3">
    <source>
        <dbReference type="EMBL" id="KRM75319.1"/>
    </source>
</evidence>
<dbReference type="Pfam" id="PF00563">
    <property type="entry name" value="EAL"/>
    <property type="match status" value="1"/>
</dbReference>
<name>A0A0R2B829_SECCO</name>